<gene>
    <name evidence="14" type="ORF">Purlil1_4013</name>
</gene>
<dbReference type="Pfam" id="PF02733">
    <property type="entry name" value="Dak1"/>
    <property type="match status" value="1"/>
</dbReference>
<evidence type="ECO:0000256" key="8">
    <source>
        <dbReference type="ARBA" id="ARBA00022840"/>
    </source>
</evidence>
<evidence type="ECO:0000256" key="9">
    <source>
        <dbReference type="ARBA" id="ARBA00047974"/>
    </source>
</evidence>
<keyword evidence="8" id="KW-0067">ATP-binding</keyword>
<evidence type="ECO:0000256" key="10">
    <source>
        <dbReference type="ARBA" id="ARBA00048898"/>
    </source>
</evidence>
<dbReference type="Gene3D" id="1.25.40.340">
    <property type="match status" value="1"/>
</dbReference>
<dbReference type="InterPro" id="IPR004007">
    <property type="entry name" value="DhaL_dom"/>
</dbReference>
<name>A0ABR0C6I6_PURLI</name>
<comment type="pathway">
    <text evidence="2">Polyol metabolism; glycerol fermentation; glycerone phosphate from glycerol (oxidative route): step 2/2.</text>
</comment>
<feature type="region of interest" description="Disordered" evidence="11">
    <location>
        <begin position="1"/>
        <end position="73"/>
    </location>
</feature>
<reference evidence="14 15" key="1">
    <citation type="journal article" date="2024" name="Microbiol. Resour. Announc.">
        <title>Genome annotations for the ascomycete fungi Trichoderma harzianum, Trichoderma aggressivum, and Purpureocillium lilacinum.</title>
        <authorList>
            <person name="Beijen E.P.W."/>
            <person name="Ohm R.A."/>
        </authorList>
    </citation>
    <scope>NUCLEOTIDE SEQUENCE [LARGE SCALE GENOMIC DNA]</scope>
    <source>
        <strain evidence="14 15">CBS 150709</strain>
    </source>
</reference>
<feature type="region of interest" description="Disordered" evidence="11">
    <location>
        <begin position="527"/>
        <end position="550"/>
    </location>
</feature>
<proteinExistence type="inferred from homology"/>
<dbReference type="SUPFAM" id="SSF82549">
    <property type="entry name" value="DAK1/DegV-like"/>
    <property type="match status" value="1"/>
</dbReference>
<feature type="compositionally biased region" description="Polar residues" evidence="11">
    <location>
        <begin position="25"/>
        <end position="59"/>
    </location>
</feature>
<dbReference type="InterPro" id="IPR050861">
    <property type="entry name" value="Dihydroxyacetone_Kinase"/>
</dbReference>
<dbReference type="Gene3D" id="3.30.1180.20">
    <property type="entry name" value="Dihydroxyacetone kinase, domain 2"/>
    <property type="match status" value="1"/>
</dbReference>
<dbReference type="SMART" id="SM01120">
    <property type="entry name" value="Dak2"/>
    <property type="match status" value="1"/>
</dbReference>
<feature type="compositionally biased region" description="Low complexity" evidence="11">
    <location>
        <begin position="60"/>
        <end position="71"/>
    </location>
</feature>
<keyword evidence="15" id="KW-1185">Reference proteome</keyword>
<evidence type="ECO:0000256" key="5">
    <source>
        <dbReference type="ARBA" id="ARBA00022741"/>
    </source>
</evidence>
<dbReference type="InterPro" id="IPR036117">
    <property type="entry name" value="DhaL_dom_sf"/>
</dbReference>
<keyword evidence="5" id="KW-0547">Nucleotide-binding</keyword>
<dbReference type="PROSITE" id="PS51480">
    <property type="entry name" value="DHAL"/>
    <property type="match status" value="1"/>
</dbReference>
<keyword evidence="6" id="KW-0418">Kinase</keyword>
<protein>
    <recommendedName>
        <fullName evidence="16">Dihydroxyacetone kinase</fullName>
    </recommendedName>
</protein>
<comment type="catalytic activity">
    <reaction evidence="9">
        <text>D-glyceraldehyde + ATP = D-glyceraldehyde 3-phosphate + ADP + H(+)</text>
        <dbReference type="Rhea" id="RHEA:13941"/>
        <dbReference type="ChEBI" id="CHEBI:15378"/>
        <dbReference type="ChEBI" id="CHEBI:17378"/>
        <dbReference type="ChEBI" id="CHEBI:30616"/>
        <dbReference type="ChEBI" id="CHEBI:59776"/>
        <dbReference type="ChEBI" id="CHEBI:456216"/>
        <dbReference type="EC" id="2.7.1.28"/>
    </reaction>
</comment>
<keyword evidence="7" id="KW-0319">Glycerol metabolism</keyword>
<dbReference type="PANTHER" id="PTHR28629">
    <property type="entry name" value="TRIOKINASE/FMN CYCLASE"/>
    <property type="match status" value="1"/>
</dbReference>
<dbReference type="InterPro" id="IPR012734">
    <property type="entry name" value="DhaK_ATP"/>
</dbReference>
<comment type="function">
    <text evidence="1">Catalyzes both the phosphorylation of dihydroxyacetone and of glyceraldehyde.</text>
</comment>
<evidence type="ECO:0000313" key="15">
    <source>
        <dbReference type="Proteomes" id="UP001287286"/>
    </source>
</evidence>
<comment type="caution">
    <text evidence="14">The sequence shown here is derived from an EMBL/GenBank/DDBJ whole genome shotgun (WGS) entry which is preliminary data.</text>
</comment>
<evidence type="ECO:0000256" key="2">
    <source>
        <dbReference type="ARBA" id="ARBA00004778"/>
    </source>
</evidence>
<accession>A0ABR0C6I6</accession>
<dbReference type="NCBIfam" id="TIGR02361">
    <property type="entry name" value="dak_ATP"/>
    <property type="match status" value="1"/>
</dbReference>
<dbReference type="Gene3D" id="3.40.50.10440">
    <property type="entry name" value="Dihydroxyacetone kinase, domain 1"/>
    <property type="match status" value="1"/>
</dbReference>
<feature type="domain" description="DhaK" evidence="13">
    <location>
        <begin position="186"/>
        <end position="528"/>
    </location>
</feature>
<evidence type="ECO:0000256" key="1">
    <source>
        <dbReference type="ARBA" id="ARBA00003264"/>
    </source>
</evidence>
<evidence type="ECO:0000313" key="14">
    <source>
        <dbReference type="EMBL" id="KAK4091583.1"/>
    </source>
</evidence>
<evidence type="ECO:0000256" key="4">
    <source>
        <dbReference type="ARBA" id="ARBA00022679"/>
    </source>
</evidence>
<evidence type="ECO:0000259" key="12">
    <source>
        <dbReference type="PROSITE" id="PS51480"/>
    </source>
</evidence>
<evidence type="ECO:0000256" key="11">
    <source>
        <dbReference type="SAM" id="MobiDB-lite"/>
    </source>
</evidence>
<organism evidence="14 15">
    <name type="scientific">Purpureocillium lilacinum</name>
    <name type="common">Paecilomyces lilacinus</name>
    <dbReference type="NCBI Taxonomy" id="33203"/>
    <lineage>
        <taxon>Eukaryota</taxon>
        <taxon>Fungi</taxon>
        <taxon>Dikarya</taxon>
        <taxon>Ascomycota</taxon>
        <taxon>Pezizomycotina</taxon>
        <taxon>Sordariomycetes</taxon>
        <taxon>Hypocreomycetidae</taxon>
        <taxon>Hypocreales</taxon>
        <taxon>Ophiocordycipitaceae</taxon>
        <taxon>Purpureocillium</taxon>
    </lineage>
</organism>
<dbReference type="Proteomes" id="UP001287286">
    <property type="component" value="Unassembled WGS sequence"/>
</dbReference>
<comment type="similarity">
    <text evidence="3">Belongs to the dihydroxyacetone kinase (DAK) family.</text>
</comment>
<feature type="compositionally biased region" description="Basic residues" evidence="11">
    <location>
        <begin position="13"/>
        <end position="24"/>
    </location>
</feature>
<feature type="compositionally biased region" description="Basic and acidic residues" evidence="11">
    <location>
        <begin position="538"/>
        <end position="550"/>
    </location>
</feature>
<dbReference type="PROSITE" id="PS51481">
    <property type="entry name" value="DHAK"/>
    <property type="match status" value="1"/>
</dbReference>
<evidence type="ECO:0000259" key="13">
    <source>
        <dbReference type="PROSITE" id="PS51481"/>
    </source>
</evidence>
<dbReference type="InterPro" id="IPR004006">
    <property type="entry name" value="DhaK_dom"/>
</dbReference>
<comment type="catalytic activity">
    <reaction evidence="10">
        <text>dihydroxyacetone + ATP = dihydroxyacetone phosphate + ADP + H(+)</text>
        <dbReference type="Rhea" id="RHEA:15773"/>
        <dbReference type="ChEBI" id="CHEBI:15378"/>
        <dbReference type="ChEBI" id="CHEBI:16016"/>
        <dbReference type="ChEBI" id="CHEBI:30616"/>
        <dbReference type="ChEBI" id="CHEBI:57642"/>
        <dbReference type="ChEBI" id="CHEBI:456216"/>
        <dbReference type="EC" id="2.7.1.29"/>
    </reaction>
</comment>
<dbReference type="EMBL" id="JAWRVI010000011">
    <property type="protein sequence ID" value="KAK4091583.1"/>
    <property type="molecule type" value="Genomic_DNA"/>
</dbReference>
<evidence type="ECO:0000256" key="7">
    <source>
        <dbReference type="ARBA" id="ARBA00022798"/>
    </source>
</evidence>
<evidence type="ECO:0000256" key="6">
    <source>
        <dbReference type="ARBA" id="ARBA00022777"/>
    </source>
</evidence>
<feature type="domain" description="DhaL" evidence="12">
    <location>
        <begin position="563"/>
        <end position="765"/>
    </location>
</feature>
<keyword evidence="4" id="KW-0808">Transferase</keyword>
<sequence>MMFPQRGSDGHSTARHLHRRRTRPHQNYCSGIVAATQSSPGQQHHSDVQHSTSTQRIFPSSSSPEAHSLSSAFIVGPSSSPRVAVLAPESAPVHPLEIVGEDPILTTDFLIWKSGLQTGEANTHPHHHCTPPGTRMRAMGEELGPGDSARRGEGQELVVIPTCRGIEHTETQTGPVTMSKRHLFNSPDGLVNKALRGIIAYNPSLSLDEANRVVYDTSYDRRNVSIISGGGSGHEPAWTGYVGANMLAASVQGDIFASPSTKQIVAAVEAVPSDKGTILVITNYTGDCLHFGLANEKANARGHNCRVIICGDDVSVGKKGSMVGRRGLAGQIGVLKVMGGAAGAGGSLDDVYDLGVAFSQQIVSIAATLDHCHVPGRTEHGMLDDNEVEIGTGPHNEPGYKKLSPAPSPSELVQSILRHCLDENDPERGYVKFSPGDETMLLISNFGGMSHLEMGALVDEVLEQLAREWNMEPSRICAGFLETSLNAPAFSVSVINVTAAAANCRYSVDEIKGFFDARTNTHWESVAGAQATRRRPRREQLVRAPQEERKTVDEKRDLKVDPVVLEKMLRNACEQLIVAEPDLTKWDTVMGDGDCGETLKTGATCLLSALDGGLAKSGSVVKVLLELEDIVESKMGGTLGGILGIFFVSLRAAVEKNIELASSKGAVALWGEAVSSALESLRRYTPAKIGDRTVMDTLIPFAEATKNGGLDHGVKAAVQGAEATKTMTPRLGRATYVGAGVNGNKELPPDPGAWGAMVVVQGLQAGM</sequence>
<evidence type="ECO:0008006" key="16">
    <source>
        <dbReference type="Google" id="ProtNLM"/>
    </source>
</evidence>
<dbReference type="Pfam" id="PF02734">
    <property type="entry name" value="Dak2"/>
    <property type="match status" value="1"/>
</dbReference>
<evidence type="ECO:0000256" key="3">
    <source>
        <dbReference type="ARBA" id="ARBA00008757"/>
    </source>
</evidence>
<dbReference type="SUPFAM" id="SSF101473">
    <property type="entry name" value="DhaL-like"/>
    <property type="match status" value="1"/>
</dbReference>
<dbReference type="PANTHER" id="PTHR28629:SF4">
    <property type="entry name" value="TRIOKINASE_FMN CYCLASE"/>
    <property type="match status" value="1"/>
</dbReference>